<dbReference type="PANTHER" id="PTHR43883:SF1">
    <property type="entry name" value="GLUCONOKINASE"/>
    <property type="match status" value="1"/>
</dbReference>
<sequence length="196" mass="21634">MERLIIVIFGLMGVGKTTLARHLGASRGWPVIHSDAVRKTLAGMPPTTPVRLEFGKGIYQEEFSQRTYEEMRRQARELLRGGAPVVVLDASFKSAAERRAIRKVAKEEGALAVFVLCQCPREVVRTRLSARAANLTSISDGRLELLDRQIEDFEPLSGSDQPLLLLDTSGTEDESLLKLNAFLERWLGASNGKAEG</sequence>
<dbReference type="AlphaFoldDB" id="A0A7C5AN33"/>
<dbReference type="PANTHER" id="PTHR43883">
    <property type="entry name" value="SLR0207 PROTEIN"/>
    <property type="match status" value="1"/>
</dbReference>
<feature type="domain" description="AAA+ ATPase" evidence="1">
    <location>
        <begin position="2"/>
        <end position="149"/>
    </location>
</feature>
<accession>A0A7C5AN33</accession>
<comment type="caution">
    <text evidence="2">The sequence shown here is derived from an EMBL/GenBank/DDBJ whole genome shotgun (WGS) entry which is preliminary data.</text>
</comment>
<protein>
    <recommendedName>
        <fullName evidence="1">AAA+ ATPase domain-containing protein</fullName>
    </recommendedName>
</protein>
<gene>
    <name evidence="2" type="ORF">ENW48_10515</name>
</gene>
<dbReference type="SMART" id="SM00382">
    <property type="entry name" value="AAA"/>
    <property type="match status" value="1"/>
</dbReference>
<proteinExistence type="predicted"/>
<dbReference type="Gene3D" id="3.40.50.300">
    <property type="entry name" value="P-loop containing nucleotide triphosphate hydrolases"/>
    <property type="match status" value="1"/>
</dbReference>
<evidence type="ECO:0000259" key="1">
    <source>
        <dbReference type="SMART" id="SM00382"/>
    </source>
</evidence>
<dbReference type="InterPro" id="IPR052732">
    <property type="entry name" value="Cell-binding_unc_protein"/>
</dbReference>
<evidence type="ECO:0000313" key="2">
    <source>
        <dbReference type="EMBL" id="HGZ12628.1"/>
    </source>
</evidence>
<dbReference type="Pfam" id="PF13671">
    <property type="entry name" value="AAA_33"/>
    <property type="match status" value="1"/>
</dbReference>
<reference evidence="2" key="1">
    <citation type="journal article" date="2020" name="mSystems">
        <title>Genome- and Community-Level Interaction Insights into Carbon Utilization and Element Cycling Functions of Hydrothermarchaeota in Hydrothermal Sediment.</title>
        <authorList>
            <person name="Zhou Z."/>
            <person name="Liu Y."/>
            <person name="Xu W."/>
            <person name="Pan J."/>
            <person name="Luo Z.H."/>
            <person name="Li M."/>
        </authorList>
    </citation>
    <scope>NUCLEOTIDE SEQUENCE [LARGE SCALE GENOMIC DNA]</scope>
    <source>
        <strain evidence="2">SpSt-853</strain>
    </source>
</reference>
<organism evidence="2">
    <name type="scientific">Desulfobacca acetoxidans</name>
    <dbReference type="NCBI Taxonomy" id="60893"/>
    <lineage>
        <taxon>Bacteria</taxon>
        <taxon>Pseudomonadati</taxon>
        <taxon>Thermodesulfobacteriota</taxon>
        <taxon>Desulfobaccia</taxon>
        <taxon>Desulfobaccales</taxon>
        <taxon>Desulfobaccaceae</taxon>
        <taxon>Desulfobacca</taxon>
    </lineage>
</organism>
<dbReference type="InterPro" id="IPR027417">
    <property type="entry name" value="P-loop_NTPase"/>
</dbReference>
<dbReference type="EMBL" id="DTKJ01000073">
    <property type="protein sequence ID" value="HGZ12628.1"/>
    <property type="molecule type" value="Genomic_DNA"/>
</dbReference>
<dbReference type="InterPro" id="IPR003593">
    <property type="entry name" value="AAA+_ATPase"/>
</dbReference>
<name>A0A7C5AN33_9BACT</name>
<dbReference type="SUPFAM" id="SSF52540">
    <property type="entry name" value="P-loop containing nucleoside triphosphate hydrolases"/>
    <property type="match status" value="1"/>
</dbReference>